<dbReference type="SUPFAM" id="SSF82866">
    <property type="entry name" value="Multidrug efflux transporter AcrB transmembrane domain"/>
    <property type="match status" value="2"/>
</dbReference>
<dbReference type="InterPro" id="IPR027463">
    <property type="entry name" value="AcrB_DN_DC_subdom"/>
</dbReference>
<feature type="transmembrane region" description="Helical" evidence="1">
    <location>
        <begin position="1023"/>
        <end position="1041"/>
    </location>
</feature>
<dbReference type="Pfam" id="PF00873">
    <property type="entry name" value="ACR_tran"/>
    <property type="match status" value="2"/>
</dbReference>
<dbReference type="PRINTS" id="PR00702">
    <property type="entry name" value="ACRIFLAVINRP"/>
</dbReference>
<feature type="transmembrane region" description="Helical" evidence="1">
    <location>
        <begin position="974"/>
        <end position="995"/>
    </location>
</feature>
<dbReference type="PANTHER" id="PTHR32063:SF0">
    <property type="entry name" value="SWARMING MOTILITY PROTEIN SWRC"/>
    <property type="match status" value="1"/>
</dbReference>
<comment type="caution">
    <text evidence="2">The sequence shown here is derived from an EMBL/GenBank/DDBJ whole genome shotgun (WGS) entry which is preliminary data.</text>
</comment>
<keyword evidence="1" id="KW-0472">Membrane</keyword>
<dbReference type="PANTHER" id="PTHR32063">
    <property type="match status" value="1"/>
</dbReference>
<feature type="transmembrane region" description="Helical" evidence="1">
    <location>
        <begin position="394"/>
        <end position="418"/>
    </location>
</feature>
<feature type="transmembrane region" description="Helical" evidence="1">
    <location>
        <begin position="948"/>
        <end position="968"/>
    </location>
</feature>
<dbReference type="SUPFAM" id="SSF82714">
    <property type="entry name" value="Multidrug efflux transporter AcrB TolC docking domain, DN and DC subdomains"/>
    <property type="match status" value="2"/>
</dbReference>
<dbReference type="GO" id="GO:0005886">
    <property type="term" value="C:plasma membrane"/>
    <property type="evidence" value="ECO:0007669"/>
    <property type="project" value="TreeGrafter"/>
</dbReference>
<dbReference type="Gene3D" id="3.30.70.1320">
    <property type="entry name" value="Multidrug efflux transporter AcrB pore domain like"/>
    <property type="match status" value="1"/>
</dbReference>
<name>A0A432WRF6_9GAMM</name>
<gene>
    <name evidence="2" type="ORF">CWE11_00090</name>
</gene>
<proteinExistence type="predicted"/>
<feature type="transmembrane region" description="Helical" evidence="1">
    <location>
        <begin position="344"/>
        <end position="361"/>
    </location>
</feature>
<dbReference type="Gene3D" id="3.30.2090.10">
    <property type="entry name" value="Multidrug efflux transporter AcrB TolC docking domain, DN and DC subdomains"/>
    <property type="match status" value="2"/>
</dbReference>
<dbReference type="AlphaFoldDB" id="A0A432WRF6"/>
<keyword evidence="1" id="KW-0812">Transmembrane</keyword>
<sequence length="1089" mass="119443">MSQNNKKSGIAALAVRRPVTIVMFTLAIVLFGIVSLGRLPVNLLPDLSYPTLTVRTAYPGAAPSEVEQLVNRPIEEVLGTVRGVRSITSYARAGQSDVVLEFAWGTQMDMAGLEVREKLDTVRLPLDLEKPIILRFNPNLEPMMRFALNQPQISSPGEMQEMRRFADEELKRQLESIQGIAAVRVGGGLEDEVQILIDERRASQLNIDVQTVVSRLRQENLNQASGRVETNTLEFLVRTVNQFQTLDDIENIYIATRNGAPIQLQDIATVRSGFKDRTSISRVNGREAIEINIYREGDANTVRVANEVHRRLPQVRGQLPRDYQLELLNDQSTFIRNAIASVQQNAWIGGLLAMGVIFLFLRQIRPTLIISVAIPVSVIATFLFMFMSNLSLNMMSLGGIALAIGLLVDNAIVVLENIARRREQGDDVSDAAIHGAHEVTGAIIAATLTTLAVFIPLIFVTGMAGQLFTEQAITVSVALLASLAVALTLIPMLASRKGSTELQFEPAAQPTARSAPPTRRGVLFWLSWPVRSLLRGVFYWLPVLVLRGLRLFIAGLAWVGRMVTRPFLFAVDRVLETTSRAQQHALQKAQKKPWPYFAGFALLTFACFLLLPRLDAELIPAMEQREFYVDIELSRGTPIARTDAFLAQFAAAFASDPRITRTYSIAGTGSLMQVQANQGGDFWGRMHVVTESGLSPEARQQLMQDIRDYLAQQPDVQARIDFPSLVSMDMPLVVELYGYELDRLLPVAARLTDTLTEHPNFRDVQNGLTAGQPELEIQFDHARLAWAGLNAPDVARLISTHIGGQIATRYQVLDRQIDVRVRLPDDARQNPDALGDLIINPGAEVEIPLSAVAEITRAIGPSEITRLGQQRVALITASPANTDIRSAQEALSVILANLQLPPGVTARLGGQGELLAESYRSMALALGLAVFLVYLVMASQFESFGHPLLIMFSVPLAAAGSVVGLWLTNTPLSVVVFIGLIMLAGIVVNNAIVLIDRINQLRQSGVEKLQAIREASAQRLRPILMTTLTTVLGLTPLALGIGEGAELSASMAIAVMSGLLFATLLTLLFIPLVYQLFDRKQFDGETSNA</sequence>
<protein>
    <submittedName>
        <fullName evidence="2">Acriflavin resistance protein</fullName>
    </submittedName>
</protein>
<feature type="transmembrane region" description="Helical" evidence="1">
    <location>
        <begin position="21"/>
        <end position="41"/>
    </location>
</feature>
<dbReference type="Gene3D" id="3.30.70.1440">
    <property type="entry name" value="Multidrug efflux transporter AcrB pore domain"/>
    <property type="match status" value="1"/>
</dbReference>
<evidence type="ECO:0000256" key="1">
    <source>
        <dbReference type="SAM" id="Phobius"/>
    </source>
</evidence>
<accession>A0A432WRF6</accession>
<dbReference type="Proteomes" id="UP000288405">
    <property type="component" value="Unassembled WGS sequence"/>
</dbReference>
<dbReference type="OrthoDB" id="5287122at2"/>
<dbReference type="InterPro" id="IPR001036">
    <property type="entry name" value="Acrflvin-R"/>
</dbReference>
<dbReference type="Gene3D" id="3.30.70.1430">
    <property type="entry name" value="Multidrug efflux transporter AcrB pore domain"/>
    <property type="match status" value="2"/>
</dbReference>
<reference evidence="2 3" key="1">
    <citation type="journal article" date="2011" name="Front. Microbiol.">
        <title>Genomic signatures of strain selection and enhancement in Bacillus atrophaeus var. globigii, a historical biowarfare simulant.</title>
        <authorList>
            <person name="Gibbons H.S."/>
            <person name="Broomall S.M."/>
            <person name="McNew L.A."/>
            <person name="Daligault H."/>
            <person name="Chapman C."/>
            <person name="Bruce D."/>
            <person name="Karavis M."/>
            <person name="Krepps M."/>
            <person name="McGregor P.A."/>
            <person name="Hong C."/>
            <person name="Park K.H."/>
            <person name="Akmal A."/>
            <person name="Feldman A."/>
            <person name="Lin J.S."/>
            <person name="Chang W.E."/>
            <person name="Higgs B.W."/>
            <person name="Demirev P."/>
            <person name="Lindquist J."/>
            <person name="Liem A."/>
            <person name="Fochler E."/>
            <person name="Read T.D."/>
            <person name="Tapia R."/>
            <person name="Johnson S."/>
            <person name="Bishop-Lilly K.A."/>
            <person name="Detter C."/>
            <person name="Han C."/>
            <person name="Sozhamannan S."/>
            <person name="Rosenzweig C.N."/>
            <person name="Skowronski E.W."/>
        </authorList>
    </citation>
    <scope>NUCLEOTIDE SEQUENCE [LARGE SCALE GENOMIC DNA]</scope>
    <source>
        <strain evidence="2 3">GYP-17</strain>
    </source>
</reference>
<feature type="transmembrane region" description="Helical" evidence="1">
    <location>
        <begin position="919"/>
        <end position="936"/>
    </location>
</feature>
<organism evidence="2 3">
    <name type="scientific">Aliidiomarina sanyensis</name>
    <dbReference type="NCBI Taxonomy" id="1249555"/>
    <lineage>
        <taxon>Bacteria</taxon>
        <taxon>Pseudomonadati</taxon>
        <taxon>Pseudomonadota</taxon>
        <taxon>Gammaproteobacteria</taxon>
        <taxon>Alteromonadales</taxon>
        <taxon>Idiomarinaceae</taxon>
        <taxon>Aliidiomarina</taxon>
    </lineage>
</organism>
<feature type="transmembrane region" description="Helical" evidence="1">
    <location>
        <begin position="439"/>
        <end position="460"/>
    </location>
</feature>
<keyword evidence="3" id="KW-1185">Reference proteome</keyword>
<evidence type="ECO:0000313" key="2">
    <source>
        <dbReference type="EMBL" id="RUO36257.1"/>
    </source>
</evidence>
<keyword evidence="1" id="KW-1133">Transmembrane helix</keyword>
<evidence type="ECO:0000313" key="3">
    <source>
        <dbReference type="Proteomes" id="UP000288405"/>
    </source>
</evidence>
<feature type="transmembrane region" description="Helical" evidence="1">
    <location>
        <begin position="472"/>
        <end position="494"/>
    </location>
</feature>
<dbReference type="GO" id="GO:0042910">
    <property type="term" value="F:xenobiotic transmembrane transporter activity"/>
    <property type="evidence" value="ECO:0007669"/>
    <property type="project" value="TreeGrafter"/>
</dbReference>
<feature type="transmembrane region" description="Helical" evidence="1">
    <location>
        <begin position="368"/>
        <end position="388"/>
    </location>
</feature>
<dbReference type="EMBL" id="PIPM01000001">
    <property type="protein sequence ID" value="RUO36257.1"/>
    <property type="molecule type" value="Genomic_DNA"/>
</dbReference>
<dbReference type="Gene3D" id="1.20.1640.10">
    <property type="entry name" value="Multidrug efflux transporter AcrB transmembrane domain"/>
    <property type="match status" value="2"/>
</dbReference>
<dbReference type="SUPFAM" id="SSF82693">
    <property type="entry name" value="Multidrug efflux transporter AcrB pore domain, PN1, PN2, PC1 and PC2 subdomains"/>
    <property type="match status" value="2"/>
</dbReference>
<dbReference type="RefSeq" id="WP_126775568.1">
    <property type="nucleotide sequence ID" value="NZ_PIPM01000001.1"/>
</dbReference>
<feature type="transmembrane region" description="Helical" evidence="1">
    <location>
        <begin position="1047"/>
        <end position="1074"/>
    </location>
</feature>